<dbReference type="InterPro" id="IPR050109">
    <property type="entry name" value="HTH-type_TetR-like_transc_reg"/>
</dbReference>
<keyword evidence="1" id="KW-0805">Transcription regulation</keyword>
<evidence type="ECO:0000313" key="7">
    <source>
        <dbReference type="Proteomes" id="UP001597400"/>
    </source>
</evidence>
<name>A0ABW4U371_9SPHN</name>
<dbReference type="InterPro" id="IPR001647">
    <property type="entry name" value="HTH_TetR"/>
</dbReference>
<feature type="domain" description="HTH tetR-type" evidence="5">
    <location>
        <begin position="1"/>
        <end position="54"/>
    </location>
</feature>
<dbReference type="PROSITE" id="PS50977">
    <property type="entry name" value="HTH_TETR_2"/>
    <property type="match status" value="1"/>
</dbReference>
<gene>
    <name evidence="6" type="ORF">ACFSGX_14890</name>
</gene>
<sequence length="191" mass="20495">MAAAVEVLAEVGFDALSVAEVARRAGSTPPAIYRRFPGKTELVTAALREELSLIGFDVPDLGSLRVELLMWTRSVAQALTPERLRIIAALFLASRQDPTPTESLGAHLQSVAVPAWRIVLDRARDRGEIAQLPDAYELIGQVAPSVIVNAALMLRPQDEATLVSLVDAILMPALGASPEPISTASKRNDHD</sequence>
<dbReference type="InterPro" id="IPR036271">
    <property type="entry name" value="Tet_transcr_reg_TetR-rel_C_sf"/>
</dbReference>
<keyword evidence="2 4" id="KW-0238">DNA-binding</keyword>
<dbReference type="Proteomes" id="UP001597400">
    <property type="component" value="Unassembled WGS sequence"/>
</dbReference>
<evidence type="ECO:0000259" key="5">
    <source>
        <dbReference type="PROSITE" id="PS50977"/>
    </source>
</evidence>
<evidence type="ECO:0000256" key="4">
    <source>
        <dbReference type="PROSITE-ProRule" id="PRU00335"/>
    </source>
</evidence>
<dbReference type="RefSeq" id="WP_380931110.1">
    <property type="nucleotide sequence ID" value="NZ_JBHUGS010000004.1"/>
</dbReference>
<dbReference type="SUPFAM" id="SSF46689">
    <property type="entry name" value="Homeodomain-like"/>
    <property type="match status" value="1"/>
</dbReference>
<keyword evidence="3" id="KW-0804">Transcription</keyword>
<evidence type="ECO:0000256" key="1">
    <source>
        <dbReference type="ARBA" id="ARBA00023015"/>
    </source>
</evidence>
<protein>
    <submittedName>
        <fullName evidence="6">TetR/AcrR family transcriptional regulator</fullName>
    </submittedName>
</protein>
<accession>A0ABW4U371</accession>
<evidence type="ECO:0000256" key="3">
    <source>
        <dbReference type="ARBA" id="ARBA00023163"/>
    </source>
</evidence>
<dbReference type="Gene3D" id="1.10.357.10">
    <property type="entry name" value="Tetracycline Repressor, domain 2"/>
    <property type="match status" value="1"/>
</dbReference>
<dbReference type="Pfam" id="PF16859">
    <property type="entry name" value="TetR_C_11"/>
    <property type="match status" value="1"/>
</dbReference>
<dbReference type="Gene3D" id="1.10.10.60">
    <property type="entry name" value="Homeodomain-like"/>
    <property type="match status" value="1"/>
</dbReference>
<evidence type="ECO:0000313" key="6">
    <source>
        <dbReference type="EMBL" id="MFD1952058.1"/>
    </source>
</evidence>
<comment type="caution">
    <text evidence="6">The sequence shown here is derived from an EMBL/GenBank/DDBJ whole genome shotgun (WGS) entry which is preliminary data.</text>
</comment>
<evidence type="ECO:0000256" key="2">
    <source>
        <dbReference type="ARBA" id="ARBA00023125"/>
    </source>
</evidence>
<dbReference type="PANTHER" id="PTHR30055">
    <property type="entry name" value="HTH-TYPE TRANSCRIPTIONAL REGULATOR RUTR"/>
    <property type="match status" value="1"/>
</dbReference>
<proteinExistence type="predicted"/>
<organism evidence="6 7">
    <name type="scientific">Sphingomonas arantia</name>
    <dbReference type="NCBI Taxonomy" id="1460676"/>
    <lineage>
        <taxon>Bacteria</taxon>
        <taxon>Pseudomonadati</taxon>
        <taxon>Pseudomonadota</taxon>
        <taxon>Alphaproteobacteria</taxon>
        <taxon>Sphingomonadales</taxon>
        <taxon>Sphingomonadaceae</taxon>
        <taxon>Sphingomonas</taxon>
    </lineage>
</organism>
<feature type="DNA-binding region" description="H-T-H motif" evidence="4">
    <location>
        <begin position="17"/>
        <end position="36"/>
    </location>
</feature>
<dbReference type="InterPro" id="IPR009057">
    <property type="entry name" value="Homeodomain-like_sf"/>
</dbReference>
<dbReference type="Pfam" id="PF00440">
    <property type="entry name" value="TetR_N"/>
    <property type="match status" value="1"/>
</dbReference>
<dbReference type="InterPro" id="IPR023772">
    <property type="entry name" value="DNA-bd_HTH_TetR-type_CS"/>
</dbReference>
<dbReference type="PANTHER" id="PTHR30055:SF148">
    <property type="entry name" value="TETR-FAMILY TRANSCRIPTIONAL REGULATOR"/>
    <property type="match status" value="1"/>
</dbReference>
<reference evidence="7" key="1">
    <citation type="journal article" date="2019" name="Int. J. Syst. Evol. Microbiol.">
        <title>The Global Catalogue of Microorganisms (GCM) 10K type strain sequencing project: providing services to taxonomists for standard genome sequencing and annotation.</title>
        <authorList>
            <consortium name="The Broad Institute Genomics Platform"/>
            <consortium name="The Broad Institute Genome Sequencing Center for Infectious Disease"/>
            <person name="Wu L."/>
            <person name="Ma J."/>
        </authorList>
    </citation>
    <scope>NUCLEOTIDE SEQUENCE [LARGE SCALE GENOMIC DNA]</scope>
    <source>
        <strain evidence="7">CGMCC 1.12702</strain>
    </source>
</reference>
<dbReference type="SUPFAM" id="SSF48498">
    <property type="entry name" value="Tetracyclin repressor-like, C-terminal domain"/>
    <property type="match status" value="1"/>
</dbReference>
<dbReference type="EMBL" id="JBHUGS010000004">
    <property type="protein sequence ID" value="MFD1952058.1"/>
    <property type="molecule type" value="Genomic_DNA"/>
</dbReference>
<dbReference type="InterPro" id="IPR011075">
    <property type="entry name" value="TetR_C"/>
</dbReference>
<dbReference type="PROSITE" id="PS01081">
    <property type="entry name" value="HTH_TETR_1"/>
    <property type="match status" value="1"/>
</dbReference>
<keyword evidence="7" id="KW-1185">Reference proteome</keyword>